<dbReference type="PANTHER" id="PTHR43701:SF2">
    <property type="entry name" value="MEMBRANE TRANSPORTER PROTEIN YJNA-RELATED"/>
    <property type="match status" value="1"/>
</dbReference>
<dbReference type="AlphaFoldDB" id="A0A1T5EFC4"/>
<evidence type="ECO:0000256" key="5">
    <source>
        <dbReference type="RuleBase" id="RU363041"/>
    </source>
</evidence>
<feature type="transmembrane region" description="Helical" evidence="5">
    <location>
        <begin position="67"/>
        <end position="86"/>
    </location>
</feature>
<sequence>MEIAGYFASLFIGISLGMIGGGGSVLTVPILVYFFHIEPVLATAYSLFIVGSTSAVGAVQKWMKHEINFKVAFTFGLPSLLTVYLIRKFLIPSIPEVIFQYGDIVIYRGIVTLILFAILMIAAAIGILKPQEIRRPVLPQTQGLILLGILVGVVSGLLGAGGGFIIIPALIFYASLDIKIAVGSSLLIIALNSLVGFAGDLFHHPINWVTLLSITSLSISGTFLGNWLSGRLPGSRIKKIFGWFLLLTGVFILAKEIIF</sequence>
<keyword evidence="5" id="KW-1003">Cell membrane</keyword>
<comment type="similarity">
    <text evidence="5">Belongs to the 4-toluene sulfonate uptake permease (TSUP) (TC 2.A.102) family.</text>
</comment>
<dbReference type="RefSeq" id="WP_079703466.1">
    <property type="nucleotide sequence ID" value="NZ_FUYR01000003.1"/>
</dbReference>
<feature type="transmembrane region" description="Helical" evidence="5">
    <location>
        <begin position="240"/>
        <end position="258"/>
    </location>
</feature>
<keyword evidence="2 5" id="KW-0812">Transmembrane</keyword>
<accession>A0A1T5EFC4</accession>
<dbReference type="PANTHER" id="PTHR43701">
    <property type="entry name" value="MEMBRANE TRANSPORTER PROTEIN MJ0441-RELATED"/>
    <property type="match status" value="1"/>
</dbReference>
<comment type="subcellular location">
    <subcellularLocation>
        <location evidence="5">Cell membrane</location>
        <topology evidence="5">Multi-pass membrane protein</topology>
    </subcellularLocation>
    <subcellularLocation>
        <location evidence="1">Membrane</location>
        <topology evidence="1">Multi-pass membrane protein</topology>
    </subcellularLocation>
</comment>
<evidence type="ECO:0000313" key="6">
    <source>
        <dbReference type="EMBL" id="SKB82606.1"/>
    </source>
</evidence>
<evidence type="ECO:0000313" key="7">
    <source>
        <dbReference type="Proteomes" id="UP000189981"/>
    </source>
</evidence>
<evidence type="ECO:0000256" key="1">
    <source>
        <dbReference type="ARBA" id="ARBA00004141"/>
    </source>
</evidence>
<feature type="transmembrane region" description="Helical" evidence="5">
    <location>
        <begin position="40"/>
        <end position="60"/>
    </location>
</feature>
<evidence type="ECO:0000256" key="3">
    <source>
        <dbReference type="ARBA" id="ARBA00022989"/>
    </source>
</evidence>
<feature type="transmembrane region" description="Helical" evidence="5">
    <location>
        <begin position="144"/>
        <end position="174"/>
    </location>
</feature>
<keyword evidence="7" id="KW-1185">Reference proteome</keyword>
<feature type="transmembrane region" description="Helical" evidence="5">
    <location>
        <begin position="180"/>
        <end position="199"/>
    </location>
</feature>
<keyword evidence="4 5" id="KW-0472">Membrane</keyword>
<dbReference type="InterPro" id="IPR002781">
    <property type="entry name" value="TM_pro_TauE-like"/>
</dbReference>
<organism evidence="6 7">
    <name type="scientific">Daejeonella lutea</name>
    <dbReference type="NCBI Taxonomy" id="572036"/>
    <lineage>
        <taxon>Bacteria</taxon>
        <taxon>Pseudomonadati</taxon>
        <taxon>Bacteroidota</taxon>
        <taxon>Sphingobacteriia</taxon>
        <taxon>Sphingobacteriales</taxon>
        <taxon>Sphingobacteriaceae</taxon>
        <taxon>Daejeonella</taxon>
    </lineage>
</organism>
<evidence type="ECO:0000256" key="2">
    <source>
        <dbReference type="ARBA" id="ARBA00022692"/>
    </source>
</evidence>
<name>A0A1T5EFC4_9SPHI</name>
<dbReference type="GO" id="GO:0005886">
    <property type="term" value="C:plasma membrane"/>
    <property type="evidence" value="ECO:0007669"/>
    <property type="project" value="UniProtKB-SubCell"/>
</dbReference>
<feature type="transmembrane region" description="Helical" evidence="5">
    <location>
        <begin position="206"/>
        <end position="228"/>
    </location>
</feature>
<dbReference type="EMBL" id="FUYR01000003">
    <property type="protein sequence ID" value="SKB82606.1"/>
    <property type="molecule type" value="Genomic_DNA"/>
</dbReference>
<dbReference type="InterPro" id="IPR051598">
    <property type="entry name" value="TSUP/Inactive_protease-like"/>
</dbReference>
<dbReference type="OrthoDB" id="8559161at2"/>
<reference evidence="7" key="1">
    <citation type="submission" date="2017-02" db="EMBL/GenBank/DDBJ databases">
        <authorList>
            <person name="Varghese N."/>
            <person name="Submissions S."/>
        </authorList>
    </citation>
    <scope>NUCLEOTIDE SEQUENCE [LARGE SCALE GENOMIC DNA]</scope>
    <source>
        <strain evidence="7">DSM 22385</strain>
    </source>
</reference>
<proteinExistence type="inferred from homology"/>
<dbReference type="STRING" id="572036.SAMN05661099_2954"/>
<keyword evidence="3 5" id="KW-1133">Transmembrane helix</keyword>
<dbReference type="Pfam" id="PF01925">
    <property type="entry name" value="TauE"/>
    <property type="match status" value="1"/>
</dbReference>
<protein>
    <recommendedName>
        <fullName evidence="5">Probable membrane transporter protein</fullName>
    </recommendedName>
</protein>
<feature type="transmembrane region" description="Helical" evidence="5">
    <location>
        <begin position="7"/>
        <end position="34"/>
    </location>
</feature>
<gene>
    <name evidence="6" type="ORF">SAMN05661099_2954</name>
</gene>
<dbReference type="Proteomes" id="UP000189981">
    <property type="component" value="Unassembled WGS sequence"/>
</dbReference>
<evidence type="ECO:0000256" key="4">
    <source>
        <dbReference type="ARBA" id="ARBA00023136"/>
    </source>
</evidence>
<feature type="transmembrane region" description="Helical" evidence="5">
    <location>
        <begin position="106"/>
        <end position="128"/>
    </location>
</feature>